<dbReference type="PANTHER" id="PTHR12815">
    <property type="entry name" value="SORTING AND ASSEMBLY MACHINERY SAMM50 PROTEIN FAMILY MEMBER"/>
    <property type="match status" value="1"/>
</dbReference>
<keyword evidence="3" id="KW-0812">Transmembrane</keyword>
<dbReference type="InterPro" id="IPR000184">
    <property type="entry name" value="Bac_surfAg_D15"/>
</dbReference>
<protein>
    <submittedName>
        <fullName evidence="8">BamA/TamA family outer membrane protein</fullName>
    </submittedName>
</protein>
<evidence type="ECO:0000256" key="4">
    <source>
        <dbReference type="ARBA" id="ARBA00022729"/>
    </source>
</evidence>
<gene>
    <name evidence="8" type="ORF">M5E07_07165</name>
</gene>
<dbReference type="GO" id="GO:0009279">
    <property type="term" value="C:cell outer membrane"/>
    <property type="evidence" value="ECO:0007669"/>
    <property type="project" value="TreeGrafter"/>
</dbReference>
<evidence type="ECO:0000256" key="3">
    <source>
        <dbReference type="ARBA" id="ARBA00022692"/>
    </source>
</evidence>
<evidence type="ECO:0000256" key="5">
    <source>
        <dbReference type="ARBA" id="ARBA00023136"/>
    </source>
</evidence>
<accession>A0AAE9S1M1</accession>
<name>A0AAE9S1M1_9GAMM</name>
<keyword evidence="4" id="KW-0732">Signal</keyword>
<dbReference type="GO" id="GO:0097347">
    <property type="term" value="C:TAM protein secretion complex"/>
    <property type="evidence" value="ECO:0007669"/>
    <property type="project" value="TreeGrafter"/>
</dbReference>
<dbReference type="EMBL" id="CP098732">
    <property type="protein sequence ID" value="USE84563.1"/>
    <property type="molecule type" value="Genomic_DNA"/>
</dbReference>
<keyword evidence="9" id="KW-1185">Reference proteome</keyword>
<keyword evidence="2" id="KW-1134">Transmembrane beta strand</keyword>
<dbReference type="Pfam" id="PF01103">
    <property type="entry name" value="Omp85"/>
    <property type="match status" value="1"/>
</dbReference>
<evidence type="ECO:0000256" key="6">
    <source>
        <dbReference type="ARBA" id="ARBA00023237"/>
    </source>
</evidence>
<keyword evidence="5" id="KW-0472">Membrane</keyword>
<dbReference type="Gene3D" id="2.40.160.50">
    <property type="entry name" value="membrane protein fhac: a member of the omp85/tpsb transporter family"/>
    <property type="match status" value="1"/>
</dbReference>
<dbReference type="InterPro" id="IPR039910">
    <property type="entry name" value="D15-like"/>
</dbReference>
<dbReference type="KEGG" id="atz:M5E07_07165"/>
<evidence type="ECO:0000313" key="9">
    <source>
        <dbReference type="Proteomes" id="UP001056716"/>
    </source>
</evidence>
<dbReference type="Proteomes" id="UP001056716">
    <property type="component" value="Chromosome"/>
</dbReference>
<dbReference type="PANTHER" id="PTHR12815:SF47">
    <property type="entry name" value="TRANSLOCATION AND ASSEMBLY MODULE SUBUNIT TAMA"/>
    <property type="match status" value="1"/>
</dbReference>
<dbReference type="AlphaFoldDB" id="A0AAE9S1M1"/>
<reference evidence="8" key="1">
    <citation type="submission" date="2022-06" db="EMBL/GenBank/DDBJ databases">
        <title>Isolation, identification and characterization of iprodione-degrading strains in Lhasa, Tibet.</title>
        <authorList>
            <person name="Pan H."/>
        </authorList>
    </citation>
    <scope>NUCLEOTIDE SEQUENCE</scope>
    <source>
        <strain evidence="8">Y-23</strain>
    </source>
</reference>
<proteinExistence type="predicted"/>
<evidence type="ECO:0000256" key="2">
    <source>
        <dbReference type="ARBA" id="ARBA00022452"/>
    </source>
</evidence>
<dbReference type="Gene3D" id="3.10.20.310">
    <property type="entry name" value="membrane protein fhac"/>
    <property type="match status" value="1"/>
</dbReference>
<evidence type="ECO:0000259" key="7">
    <source>
        <dbReference type="Pfam" id="PF01103"/>
    </source>
</evidence>
<comment type="subcellular location">
    <subcellularLocation>
        <location evidence="1">Membrane</location>
    </subcellularLocation>
</comment>
<feature type="domain" description="Bacterial surface antigen (D15)" evidence="7">
    <location>
        <begin position="620"/>
        <end position="920"/>
    </location>
</feature>
<organism evidence="8 9">
    <name type="scientific">Acinetobacter tibetensis</name>
    <dbReference type="NCBI Taxonomy" id="2943497"/>
    <lineage>
        <taxon>Bacteria</taxon>
        <taxon>Pseudomonadati</taxon>
        <taxon>Pseudomonadota</taxon>
        <taxon>Gammaproteobacteria</taxon>
        <taxon>Moraxellales</taxon>
        <taxon>Moraxellaceae</taxon>
        <taxon>Acinetobacter</taxon>
    </lineage>
</organism>
<evidence type="ECO:0000256" key="1">
    <source>
        <dbReference type="ARBA" id="ARBA00004370"/>
    </source>
</evidence>
<sequence>MLVKTNFKKSALTLSMNSILELNHTNKSLCLSAFLMFFAQHGFAQEMSVVQPENAATSHIEQAAKDELNAQIQAEAQTQNLSRAEQLTKVENDQNKVSAPDSYAMLQHQVRHSDQIDTFKPITFDDLEELPEIPVDQGMANEIYNVAKEAKTEAERYRAGQTQEVVIRNPTPQELTEINQAPVNIDQLMNRIQADSQIVVEANESGKTLPELGLVTEPVVEEEKSFFKRWYYKLRPSKNDLETAKVPRIKAEVIIVDAQNTNPDLPDKEYQQALLNLKNNVGAKLSSFTQESYGDFNAALPQLKSLSNLSAQAVGFYQAEFKFEKTSESRVKVSIKPNMPVLVDNQNIEFSGVGANNPQFQVISVLPDLDIGDVLNHGLYESTKKRIVDAASNNGYFDAYWRLHDVKVAQPQNLADINLRFETGERYQLAGAEFRMSDPAKPFPLDMDILKMMVPWEDGADYALWRVNTLANNLTNSRYFNYTLVDAVRPDLVEVPLELPPDLQALVDQEKIASSKLQAQDQNDVNSAKEVTQSVVDEDQFAGTNEKEMDPEIKQQRVAQESRVEEEERLKIQARDEKKVPVIVTLNADRLNNAEVGAGWGSDTGARLRTTYRRAIVNRRGHSFDANLELSKIRQAVDTRYNIPYNHPLNDYISLVGGYEREERDGVAQGNSLTIESAVVGADRIIKRSMGNWQHTFGLRYRLDRLSQNGVVDESDIPDAFLASSDTEQQSLLVGYEASRVDSDKRVNPTKGFRQIYKVEVGSEALLSDANMAILNAGWRFIYSLGENNDHQFIGRSDLGYIVTEDFNKIPYNLRYFAGGDQSIRGFDYKSLTPEVDGYKIGGQALAVGSLEYNYQFKDGWRAALFSDFGNAYDKNFSNDTEYSVGLGIRWASPIGALRIDVASGISDEDHPIRVHFFIGSPL</sequence>
<keyword evidence="6" id="KW-0998">Cell outer membrane</keyword>
<dbReference type="RefSeq" id="WP_252223378.1">
    <property type="nucleotide sequence ID" value="NZ_CP098732.1"/>
</dbReference>
<dbReference type="GO" id="GO:0009306">
    <property type="term" value="P:protein secretion"/>
    <property type="evidence" value="ECO:0007669"/>
    <property type="project" value="TreeGrafter"/>
</dbReference>
<evidence type="ECO:0000313" key="8">
    <source>
        <dbReference type="EMBL" id="USE84563.1"/>
    </source>
</evidence>